<dbReference type="VEuPathDB" id="FungiDB:MELLADRAFT_104394"/>
<dbReference type="OrthoDB" id="2521637at2759"/>
<feature type="transmembrane region" description="Helical" evidence="2">
    <location>
        <begin position="58"/>
        <end position="79"/>
    </location>
</feature>
<evidence type="ECO:0000313" key="3">
    <source>
        <dbReference type="EMBL" id="EGG09264.1"/>
    </source>
</evidence>
<keyword evidence="2" id="KW-0812">Transmembrane</keyword>
<name>F4REJ2_MELLP</name>
<dbReference type="PANTHER" id="PTHR40465">
    <property type="entry name" value="CHROMOSOME 1, WHOLE GENOME SHOTGUN SEQUENCE"/>
    <property type="match status" value="1"/>
</dbReference>
<dbReference type="Proteomes" id="UP000001072">
    <property type="component" value="Unassembled WGS sequence"/>
</dbReference>
<gene>
    <name evidence="3" type="ORF">MELLADRAFT_104394</name>
</gene>
<feature type="transmembrane region" description="Helical" evidence="2">
    <location>
        <begin position="257"/>
        <end position="277"/>
    </location>
</feature>
<feature type="transmembrane region" description="Helical" evidence="2">
    <location>
        <begin position="223"/>
        <end position="245"/>
    </location>
</feature>
<dbReference type="GeneID" id="18922242"/>
<keyword evidence="2" id="KW-0472">Membrane</keyword>
<keyword evidence="4" id="KW-1185">Reference proteome</keyword>
<sequence length="384" mass="42277">MSFEILNTLQPTASGHAAQMLLGPTILGSLLGIFTFGILSCLFFSYVTGPLYHHDACFIRVCVWLVWLTALISAFLNAIENYSYGVSQSRDYSTLRYPILSDCLVTVPQAMCALIVQLYLARRATSLIKSRLRKYTLRGLLFTLILESWAFSVVQVVLSFHDRQGDTQALKPLTLNLASATWLWSNAIAEVCVTTVICLSLRSKLSKSDNQLTNVVLAKLIRLAIYSASITCFVAVGGAICATIAINPQSPSVNLSIAFTSILPGLYGIVFIVTLMIREQLRSDLEGGPSAHPELMEQIHIHREGHLDSSNGVTFQPISPTTHVQDKSPHSSPVTFSPPWPKIQSSSPSPGFLNLRARILGFCVTRPDSSFNIPRRFQRLGSLF</sequence>
<feature type="transmembrane region" description="Helical" evidence="2">
    <location>
        <begin position="20"/>
        <end position="46"/>
    </location>
</feature>
<keyword evidence="2" id="KW-1133">Transmembrane helix</keyword>
<dbReference type="HOGENOM" id="CLU_752712_0_0_1"/>
<feature type="transmembrane region" description="Helical" evidence="2">
    <location>
        <begin position="140"/>
        <end position="161"/>
    </location>
</feature>
<feature type="transmembrane region" description="Helical" evidence="2">
    <location>
        <begin position="99"/>
        <end position="120"/>
    </location>
</feature>
<feature type="region of interest" description="Disordered" evidence="1">
    <location>
        <begin position="318"/>
        <end position="347"/>
    </location>
</feature>
<protein>
    <submittedName>
        <fullName evidence="3">Uncharacterized protein</fullName>
    </submittedName>
</protein>
<dbReference type="InParanoid" id="F4REJ2"/>
<dbReference type="EMBL" id="GL883098">
    <property type="protein sequence ID" value="EGG09264.1"/>
    <property type="molecule type" value="Genomic_DNA"/>
</dbReference>
<evidence type="ECO:0000256" key="1">
    <source>
        <dbReference type="SAM" id="MobiDB-lite"/>
    </source>
</evidence>
<evidence type="ECO:0000256" key="2">
    <source>
        <dbReference type="SAM" id="Phobius"/>
    </source>
</evidence>
<evidence type="ECO:0000313" key="4">
    <source>
        <dbReference type="Proteomes" id="UP000001072"/>
    </source>
</evidence>
<reference evidence="4" key="1">
    <citation type="journal article" date="2011" name="Proc. Natl. Acad. Sci. U.S.A.">
        <title>Obligate biotrophy features unraveled by the genomic analysis of rust fungi.</title>
        <authorList>
            <person name="Duplessis S."/>
            <person name="Cuomo C.A."/>
            <person name="Lin Y.-C."/>
            <person name="Aerts A."/>
            <person name="Tisserant E."/>
            <person name="Veneault-Fourrey C."/>
            <person name="Joly D.L."/>
            <person name="Hacquard S."/>
            <person name="Amselem J."/>
            <person name="Cantarel B.L."/>
            <person name="Chiu R."/>
            <person name="Coutinho P.M."/>
            <person name="Feau N."/>
            <person name="Field M."/>
            <person name="Frey P."/>
            <person name="Gelhaye E."/>
            <person name="Goldberg J."/>
            <person name="Grabherr M.G."/>
            <person name="Kodira C.D."/>
            <person name="Kohler A."/>
            <person name="Kuees U."/>
            <person name="Lindquist E.A."/>
            <person name="Lucas S.M."/>
            <person name="Mago R."/>
            <person name="Mauceli E."/>
            <person name="Morin E."/>
            <person name="Murat C."/>
            <person name="Pangilinan J.L."/>
            <person name="Park R."/>
            <person name="Pearson M."/>
            <person name="Quesneville H."/>
            <person name="Rouhier N."/>
            <person name="Sakthikumar S."/>
            <person name="Salamov A.A."/>
            <person name="Schmutz J."/>
            <person name="Selles B."/>
            <person name="Shapiro H."/>
            <person name="Tanguay P."/>
            <person name="Tuskan G.A."/>
            <person name="Henrissat B."/>
            <person name="Van de Peer Y."/>
            <person name="Rouze P."/>
            <person name="Ellis J.G."/>
            <person name="Dodds P.N."/>
            <person name="Schein J.E."/>
            <person name="Zhong S."/>
            <person name="Hamelin R.C."/>
            <person name="Grigoriev I.V."/>
            <person name="Szabo L.J."/>
            <person name="Martin F."/>
        </authorList>
    </citation>
    <scope>NUCLEOTIDE SEQUENCE [LARGE SCALE GENOMIC DNA]</scope>
    <source>
        <strain evidence="4">98AG31 / pathotype 3-4-7</strain>
    </source>
</reference>
<organism evidence="4">
    <name type="scientific">Melampsora larici-populina (strain 98AG31 / pathotype 3-4-7)</name>
    <name type="common">Poplar leaf rust fungus</name>
    <dbReference type="NCBI Taxonomy" id="747676"/>
    <lineage>
        <taxon>Eukaryota</taxon>
        <taxon>Fungi</taxon>
        <taxon>Dikarya</taxon>
        <taxon>Basidiomycota</taxon>
        <taxon>Pucciniomycotina</taxon>
        <taxon>Pucciniomycetes</taxon>
        <taxon>Pucciniales</taxon>
        <taxon>Melampsoraceae</taxon>
        <taxon>Melampsora</taxon>
    </lineage>
</organism>
<feature type="transmembrane region" description="Helical" evidence="2">
    <location>
        <begin position="181"/>
        <end position="202"/>
    </location>
</feature>
<proteinExistence type="predicted"/>
<dbReference type="eggNOG" id="ENOG502TH4X">
    <property type="taxonomic scope" value="Eukaryota"/>
</dbReference>
<dbReference type="KEGG" id="mlr:MELLADRAFT_104394"/>
<dbReference type="PANTHER" id="PTHR40465:SF1">
    <property type="entry name" value="DUF6534 DOMAIN-CONTAINING PROTEIN"/>
    <property type="match status" value="1"/>
</dbReference>
<dbReference type="AlphaFoldDB" id="F4REJ2"/>
<accession>F4REJ2</accession>
<dbReference type="RefSeq" id="XP_007407624.1">
    <property type="nucleotide sequence ID" value="XM_007407562.1"/>
</dbReference>